<gene>
    <name evidence="2" type="ORF">MNBD_NITROSPIRAE01-539</name>
</gene>
<feature type="region of interest" description="Disordered" evidence="1">
    <location>
        <begin position="165"/>
        <end position="184"/>
    </location>
</feature>
<dbReference type="NCBIfam" id="NF038123">
    <property type="entry name" value="NF038123_dom"/>
    <property type="match status" value="1"/>
</dbReference>
<dbReference type="InterPro" id="IPR009465">
    <property type="entry name" value="Spondin_N"/>
</dbReference>
<dbReference type="EMBL" id="UOGF01000074">
    <property type="protein sequence ID" value="VAX31355.1"/>
    <property type="molecule type" value="Genomic_DNA"/>
</dbReference>
<evidence type="ECO:0008006" key="3">
    <source>
        <dbReference type="Google" id="ProtNLM"/>
    </source>
</evidence>
<dbReference type="AlphaFoldDB" id="A0A3B1DI22"/>
<protein>
    <recommendedName>
        <fullName evidence="3">Spondin domain-containing protein</fullName>
    </recommendedName>
</protein>
<evidence type="ECO:0000256" key="1">
    <source>
        <dbReference type="SAM" id="MobiDB-lite"/>
    </source>
</evidence>
<sequence length="233" mass="24318">MKRNSSFILATFLLAMFFLQGCSDSDDNMSAGAEERSYEVTVLNLSHNQPFSPVAAIMHGAAYQGMTLGASANTALEILAESGDNSGFLADAKADPAVSDTTSGTEVIVSGAQGTMSLTGSETLLTIVSMLVNTNDAITVLNGIELGKMLKDETMTLHARAYDTGTEGNSEAASDIPGPAAGGEGFNAARNDRDFISVHPGIVSMDDGLVSSALSESHRFDNAVAKIMIRRIS</sequence>
<dbReference type="PROSITE" id="PS51257">
    <property type="entry name" value="PROKAR_LIPOPROTEIN"/>
    <property type="match status" value="1"/>
</dbReference>
<name>A0A3B1DI22_9ZZZZ</name>
<dbReference type="InterPro" id="IPR038678">
    <property type="entry name" value="Spondin_N_sf"/>
</dbReference>
<proteinExistence type="predicted"/>
<dbReference type="Gene3D" id="2.60.40.2130">
    <property type="entry name" value="F-spondin domain"/>
    <property type="match status" value="1"/>
</dbReference>
<reference evidence="2" key="1">
    <citation type="submission" date="2018-06" db="EMBL/GenBank/DDBJ databases">
        <authorList>
            <person name="Zhirakovskaya E."/>
        </authorList>
    </citation>
    <scope>NUCLEOTIDE SEQUENCE</scope>
</reference>
<evidence type="ECO:0000313" key="2">
    <source>
        <dbReference type="EMBL" id="VAX31355.1"/>
    </source>
</evidence>
<accession>A0A3B1DI22</accession>
<organism evidence="2">
    <name type="scientific">hydrothermal vent metagenome</name>
    <dbReference type="NCBI Taxonomy" id="652676"/>
    <lineage>
        <taxon>unclassified sequences</taxon>
        <taxon>metagenomes</taxon>
        <taxon>ecological metagenomes</taxon>
    </lineage>
</organism>